<evidence type="ECO:0000256" key="1">
    <source>
        <dbReference type="SAM" id="Phobius"/>
    </source>
</evidence>
<keyword evidence="1" id="KW-0472">Membrane</keyword>
<evidence type="ECO:0000313" key="2">
    <source>
        <dbReference type="EMBL" id="APF37264.1"/>
    </source>
</evidence>
<organism evidence="2 3">
    <name type="scientific">Chelatococcus daeguensis</name>
    <dbReference type="NCBI Taxonomy" id="444444"/>
    <lineage>
        <taxon>Bacteria</taxon>
        <taxon>Pseudomonadati</taxon>
        <taxon>Pseudomonadota</taxon>
        <taxon>Alphaproteobacteria</taxon>
        <taxon>Hyphomicrobiales</taxon>
        <taxon>Chelatococcaceae</taxon>
        <taxon>Chelatococcus</taxon>
    </lineage>
</organism>
<accession>A0AAC9NY98</accession>
<dbReference type="AlphaFoldDB" id="A0AAC9NY98"/>
<sequence>MYMAAGGNRSFGGAIVLISASIDGRVGWRRFVRGAGLALVVAVAVAMVAGRMAHARNAAERLAATFAASSLSELAVLSLDAASAIDGQAVPAGETKTPCQPGILPTAAVAVPLRGFSGLAACEQSRMPPTHEMPPPLGPPRLLVI</sequence>
<dbReference type="Proteomes" id="UP000182703">
    <property type="component" value="Chromosome"/>
</dbReference>
<keyword evidence="3" id="KW-1185">Reference proteome</keyword>
<protein>
    <submittedName>
        <fullName evidence="2">Uncharacterized protein</fullName>
    </submittedName>
</protein>
<name>A0AAC9NY98_9HYPH</name>
<reference evidence="2 3" key="1">
    <citation type="submission" date="2016-11" db="EMBL/GenBank/DDBJ databases">
        <title>Complete genome sequence of the aerobically denitrifying bacterium Chelatococcus daeguensis TAD1.</title>
        <authorList>
            <person name="Yang Y."/>
            <person name="Huang S."/>
            <person name="Lin E."/>
        </authorList>
    </citation>
    <scope>NUCLEOTIDE SEQUENCE [LARGE SCALE GENOMIC DNA]</scope>
    <source>
        <strain evidence="2 3">TAD1</strain>
    </source>
</reference>
<keyword evidence="1" id="KW-0812">Transmembrane</keyword>
<evidence type="ECO:0000313" key="3">
    <source>
        <dbReference type="Proteomes" id="UP000182703"/>
    </source>
</evidence>
<feature type="transmembrane region" description="Helical" evidence="1">
    <location>
        <begin position="34"/>
        <end position="53"/>
    </location>
</feature>
<proteinExistence type="predicted"/>
<keyword evidence="1" id="KW-1133">Transmembrane helix</keyword>
<dbReference type="EMBL" id="CP018095">
    <property type="protein sequence ID" value="APF37264.1"/>
    <property type="molecule type" value="Genomic_DNA"/>
</dbReference>
<dbReference type="KEGG" id="cdq:BOQ54_07925"/>
<gene>
    <name evidence="2" type="ORF">BOQ54_07925</name>
</gene>